<dbReference type="AlphaFoldDB" id="A5G548"/>
<keyword evidence="3" id="KW-1185">Reference proteome</keyword>
<dbReference type="KEGG" id="gur:Gura_2742"/>
<evidence type="ECO:0000313" key="2">
    <source>
        <dbReference type="EMBL" id="ABQ26916.1"/>
    </source>
</evidence>
<dbReference type="EMBL" id="CP000698">
    <property type="protein sequence ID" value="ABQ26916.1"/>
    <property type="molecule type" value="Genomic_DNA"/>
</dbReference>
<accession>A5G548</accession>
<dbReference type="Pfam" id="PF13676">
    <property type="entry name" value="TIR_2"/>
    <property type="match status" value="1"/>
</dbReference>
<evidence type="ECO:0000313" key="3">
    <source>
        <dbReference type="Proteomes" id="UP000006695"/>
    </source>
</evidence>
<dbReference type="Gene3D" id="3.40.50.10140">
    <property type="entry name" value="Toll/interleukin-1 receptor homology (TIR) domain"/>
    <property type="match status" value="1"/>
</dbReference>
<gene>
    <name evidence="2" type="ordered locus">Gura_2742</name>
</gene>
<dbReference type="HOGENOM" id="CLU_070822_0_0_7"/>
<evidence type="ECO:0000259" key="1">
    <source>
        <dbReference type="PROSITE" id="PS50104"/>
    </source>
</evidence>
<sequence>MNMANIFFSYSHKDESLRDELEKHLSVIKRQGLIETWHDRRIGAGGDFSREISSHLEDADIILLLVSSDFLDSDYCYDIEMKRAMERHERSEATIIPVILRPCSWHGAPFGKLLAATTDGKPIVKFPTLDDGFLEVTAAIENAVQRIRSQSGPEIATEPVVLSRPSTAATPRSSNLRITRQFSDHDQDVFLDGAFNFICNFFEESLRELERRSPGIQTQGARIDLRHFSAKIYRDGQQITGCRIWHGGRTSFASGILYSSNADSTSDGSYNESLSAENDGYSLHLKPLGTAHYGNPPEKQLTEEGAAEYLWSLLIGPLQR</sequence>
<proteinExistence type="predicted"/>
<reference evidence="2 3" key="1">
    <citation type="submission" date="2007-05" db="EMBL/GenBank/DDBJ databases">
        <title>Complete sequence of Geobacter uraniireducens Rf4.</title>
        <authorList>
            <consortium name="US DOE Joint Genome Institute"/>
            <person name="Copeland A."/>
            <person name="Lucas S."/>
            <person name="Lapidus A."/>
            <person name="Barry K."/>
            <person name="Detter J.C."/>
            <person name="Glavina del Rio T."/>
            <person name="Hammon N."/>
            <person name="Israni S."/>
            <person name="Dalin E."/>
            <person name="Tice H."/>
            <person name="Pitluck S."/>
            <person name="Chertkov O."/>
            <person name="Brettin T."/>
            <person name="Bruce D."/>
            <person name="Han C."/>
            <person name="Schmutz J."/>
            <person name="Larimer F."/>
            <person name="Land M."/>
            <person name="Hauser L."/>
            <person name="Kyrpides N."/>
            <person name="Mikhailova N."/>
            <person name="Shelobolina E."/>
            <person name="Aklujkar M."/>
            <person name="Lovley D."/>
            <person name="Richardson P."/>
        </authorList>
    </citation>
    <scope>NUCLEOTIDE SEQUENCE [LARGE SCALE GENOMIC DNA]</scope>
    <source>
        <strain evidence="2 3">Rf4</strain>
    </source>
</reference>
<organism evidence="2 3">
    <name type="scientific">Geotalea uraniireducens (strain Rf4)</name>
    <name type="common">Geobacter uraniireducens</name>
    <dbReference type="NCBI Taxonomy" id="351605"/>
    <lineage>
        <taxon>Bacteria</taxon>
        <taxon>Pseudomonadati</taxon>
        <taxon>Thermodesulfobacteriota</taxon>
        <taxon>Desulfuromonadia</taxon>
        <taxon>Geobacterales</taxon>
        <taxon>Geobacteraceae</taxon>
        <taxon>Geotalea</taxon>
    </lineage>
</organism>
<name>A5G548_GEOUR</name>
<dbReference type="SMART" id="SM00255">
    <property type="entry name" value="TIR"/>
    <property type="match status" value="1"/>
</dbReference>
<dbReference type="PROSITE" id="PS50104">
    <property type="entry name" value="TIR"/>
    <property type="match status" value="1"/>
</dbReference>
<feature type="domain" description="TIR" evidence="1">
    <location>
        <begin position="2"/>
        <end position="144"/>
    </location>
</feature>
<dbReference type="STRING" id="351605.Gura_2742"/>
<dbReference type="GO" id="GO:0007165">
    <property type="term" value="P:signal transduction"/>
    <property type="evidence" value="ECO:0007669"/>
    <property type="project" value="InterPro"/>
</dbReference>
<dbReference type="Proteomes" id="UP000006695">
    <property type="component" value="Chromosome"/>
</dbReference>
<protein>
    <submittedName>
        <fullName evidence="2">TIR protein</fullName>
    </submittedName>
</protein>
<dbReference type="SUPFAM" id="SSF52200">
    <property type="entry name" value="Toll/Interleukin receptor TIR domain"/>
    <property type="match status" value="1"/>
</dbReference>
<dbReference type="InterPro" id="IPR035897">
    <property type="entry name" value="Toll_tir_struct_dom_sf"/>
</dbReference>
<dbReference type="InterPro" id="IPR000157">
    <property type="entry name" value="TIR_dom"/>
</dbReference>